<evidence type="ECO:0000313" key="1">
    <source>
        <dbReference type="EMBL" id="PQO29620.1"/>
    </source>
</evidence>
<sequence length="361" mass="40555">MQAENLFSPDYATARQRFCDAAEELGWKLESFPREGSGPNDELLLTDAASCPVEDRAKVLVITSGIHGVEGFFGSAVQLALLRQWKQHGNPAVKCLFLHGLNPYGFAWRRRFDENNVDLNRNFLLPGEVFDGAPPTYARLDSFLNPQRPPSRWDPFLAKATWLITRYGITALRQAIASGQYDFPKGVFFGGHQPSTLQPLLEQNVPTWLAGSQKVVHLDFHTGLGPKGTHKLLIDYSLSDWQRDCLTNWFGLESFEESQSSGIAYEARGGFGRWCVEKNFAPMYLYACAEFGTYGPVTVLKGLRRENQAHHWGKPNNPATRSAKEHLHELFCPHDSKWRSRVIRDSCELVNQAVAGLTAEA</sequence>
<dbReference type="SUPFAM" id="SSF53187">
    <property type="entry name" value="Zn-dependent exopeptidases"/>
    <property type="match status" value="1"/>
</dbReference>
<gene>
    <name evidence="1" type="ORF">C5Y83_26555</name>
</gene>
<reference evidence="1 2" key="1">
    <citation type="submission" date="2018-02" db="EMBL/GenBank/DDBJ databases">
        <title>Comparative genomes isolates from brazilian mangrove.</title>
        <authorList>
            <person name="Araujo J.E."/>
            <person name="Taketani R.G."/>
            <person name="Silva M.C.P."/>
            <person name="Loureco M.V."/>
            <person name="Andreote F.D."/>
        </authorList>
    </citation>
    <scope>NUCLEOTIDE SEQUENCE [LARGE SCALE GENOMIC DNA]</scope>
    <source>
        <strain evidence="1 2">Hex-1 MGV</strain>
    </source>
</reference>
<dbReference type="OrthoDB" id="4014363at2"/>
<name>A0A2S8FBW7_9BACT</name>
<dbReference type="EMBL" id="PUHY01000015">
    <property type="protein sequence ID" value="PQO29620.1"/>
    <property type="molecule type" value="Genomic_DNA"/>
</dbReference>
<evidence type="ECO:0000313" key="2">
    <source>
        <dbReference type="Proteomes" id="UP000238322"/>
    </source>
</evidence>
<dbReference type="Pfam" id="PF10994">
    <property type="entry name" value="DUF2817"/>
    <property type="match status" value="1"/>
</dbReference>
<protein>
    <submittedName>
        <fullName evidence="1">DUF2817 domain-containing protein</fullName>
    </submittedName>
</protein>
<comment type="caution">
    <text evidence="1">The sequence shown here is derived from an EMBL/GenBank/DDBJ whole genome shotgun (WGS) entry which is preliminary data.</text>
</comment>
<dbReference type="CDD" id="cd06233">
    <property type="entry name" value="M14-like"/>
    <property type="match status" value="1"/>
</dbReference>
<dbReference type="RefSeq" id="WP_105332814.1">
    <property type="nucleotide sequence ID" value="NZ_PUHY01000015.1"/>
</dbReference>
<proteinExistence type="predicted"/>
<accession>A0A2S8FBW7</accession>
<dbReference type="AlphaFoldDB" id="A0A2S8FBW7"/>
<organism evidence="1 2">
    <name type="scientific">Blastopirellula marina</name>
    <dbReference type="NCBI Taxonomy" id="124"/>
    <lineage>
        <taxon>Bacteria</taxon>
        <taxon>Pseudomonadati</taxon>
        <taxon>Planctomycetota</taxon>
        <taxon>Planctomycetia</taxon>
        <taxon>Pirellulales</taxon>
        <taxon>Pirellulaceae</taxon>
        <taxon>Blastopirellula</taxon>
    </lineage>
</organism>
<dbReference type="Gene3D" id="3.40.630.10">
    <property type="entry name" value="Zn peptidases"/>
    <property type="match status" value="1"/>
</dbReference>
<dbReference type="Proteomes" id="UP000238322">
    <property type="component" value="Unassembled WGS sequence"/>
</dbReference>
<dbReference type="InterPro" id="IPR021259">
    <property type="entry name" value="DUF2817"/>
</dbReference>